<dbReference type="GO" id="GO:0005829">
    <property type="term" value="C:cytosol"/>
    <property type="evidence" value="ECO:0000318"/>
    <property type="project" value="GO_Central"/>
</dbReference>
<dbReference type="SUPFAM" id="SSF55060">
    <property type="entry name" value="GHMP Kinase, C-terminal domain"/>
    <property type="match status" value="1"/>
</dbReference>
<dbReference type="FunFam" id="3.40.50.2000:FF:000142">
    <property type="entry name" value="L-arabinokinase"/>
    <property type="match status" value="1"/>
</dbReference>
<evidence type="ECO:0000313" key="6">
    <source>
        <dbReference type="Proteomes" id="UP000001514"/>
    </source>
</evidence>
<dbReference type="PANTHER" id="PTHR38134">
    <property type="entry name" value="SLR1395 PROTEIN"/>
    <property type="match status" value="1"/>
</dbReference>
<dbReference type="Gene3D" id="3.30.230.10">
    <property type="match status" value="1"/>
</dbReference>
<dbReference type="GO" id="GO:0005524">
    <property type="term" value="F:ATP binding"/>
    <property type="evidence" value="ECO:0007669"/>
    <property type="project" value="UniProtKB-KW"/>
</dbReference>
<dbReference type="InterPro" id="IPR019539">
    <property type="entry name" value="GalKase_N"/>
</dbReference>
<keyword evidence="2" id="KW-0067">ATP-binding</keyword>
<dbReference type="Pfam" id="PF10509">
    <property type="entry name" value="GalKase_gal_bdg"/>
    <property type="match status" value="1"/>
</dbReference>
<dbReference type="SUPFAM" id="SSF53756">
    <property type="entry name" value="UDP-Glycosyltransferase/glycogen phosphorylase"/>
    <property type="match status" value="1"/>
</dbReference>
<dbReference type="PRINTS" id="PR00959">
    <property type="entry name" value="MEVGALKINASE"/>
</dbReference>
<evidence type="ECO:0000259" key="3">
    <source>
        <dbReference type="Pfam" id="PF00288"/>
    </source>
</evidence>
<accession>D8RPS9</accession>
<dbReference type="Gene3D" id="3.30.70.890">
    <property type="entry name" value="GHMP kinase, C-terminal domain"/>
    <property type="match status" value="1"/>
</dbReference>
<evidence type="ECO:0000313" key="5">
    <source>
        <dbReference type="EMBL" id="EFJ25537.1"/>
    </source>
</evidence>
<keyword evidence="6" id="KW-1185">Reference proteome</keyword>
<dbReference type="InterPro" id="IPR053205">
    <property type="entry name" value="GHMP_kinase_L-arabinokinase"/>
</dbReference>
<dbReference type="GO" id="GO:0006012">
    <property type="term" value="P:galactose metabolic process"/>
    <property type="evidence" value="ECO:0000318"/>
    <property type="project" value="GO_Central"/>
</dbReference>
<evidence type="ECO:0000256" key="2">
    <source>
        <dbReference type="ARBA" id="ARBA00022840"/>
    </source>
</evidence>
<sequence>MVSSDSMRDQRQELVVVYYVTGHGFGHATRVVEVARHLVAAGHVVYIVSGAPDFVFKREIPSPKLHVRKVLLDCGAVQSDALTVDRQASLEQYSETAVLPRASILETESRWLRSINANLVVSDIVPVACRAATEADIPSICVSNFSWDFIYADYVTAAGHAHQSIIWQIAEDYSQALFLIRLPGYCPMPAFRDVVDAPLVVREVRKSREQVRKEFGIPDDKKIVVFNFGGQLANWSLKEEFLPAGWVCLVCGASSDQSLPPNFIGPGRDAYTPDLIAASDCMLGKIGYGTVSEALGYKVPFVFIRRDYFNEEPFLRNMLESYRCGVEMIRRDFLSGQWEPYLQRALQMKPCYDLPLNGGETVARILEGAARGDIASVRKVIGARRLRDAIVFGYQIQRVPGREVTIPDWYTQSQSESQLGLLNGLNPEVEEFEILHGDLQGLSDTALFLKSLARLKDDVNSPLRERVAAAGIFSWEEEIFVARAPGRLDVMGGIADYSGSLVLQMPIREACHVAVQRNSPGKQRVWKHISARQVPGCKPVMQIVSLGSEASNRAPTFDMDLSDFFDAQGEPISYEEARRYFSNDSSQRWAAYVAGTILVLIRELGFKCEDCISILVSSAVPEGKGVSSSAAVEVASMSAIAAAYGLEIEPRQLAILCQKVENLIVGAPCGVMDQMTSACGEAYKLLAMVCQPAEVKEHVNIPTDVKFWGIDSGIKHSVGGADYGSVRVGAFMGRQMIAQLAAEKLSEKQDNGNGFDEVDEVETEQLLDEKNLSYLCNLTTERYEASYANMLPETIEGKKFLDKYGSHKDSVTTILPQVSYPVKSPTAHPIYENSRVEAFALLLEAAGDTTKQLYLLGQLMYQAHLSYTKCGLGSTGTDRLVALVKHMQRHSTSENTCLFGAKISGGGCGGTVCVVSTPGVDATKQILEVQQRYKEATGHLPFIFEGSSPGAGKFGHLRIIRKSI</sequence>
<evidence type="ECO:0008006" key="7">
    <source>
        <dbReference type="Google" id="ProtNLM"/>
    </source>
</evidence>
<dbReference type="Gramene" id="EFJ25537">
    <property type="protein sequence ID" value="EFJ25537"/>
    <property type="gene ID" value="SELMODRAFT_98990"/>
</dbReference>
<dbReference type="Gene3D" id="3.40.50.2000">
    <property type="entry name" value="Glycogen Phosphorylase B"/>
    <property type="match status" value="2"/>
</dbReference>
<gene>
    <name evidence="5" type="ORF">SELMODRAFT_98990</name>
</gene>
<organism evidence="6">
    <name type="scientific">Selaginella moellendorffii</name>
    <name type="common">Spikemoss</name>
    <dbReference type="NCBI Taxonomy" id="88036"/>
    <lineage>
        <taxon>Eukaryota</taxon>
        <taxon>Viridiplantae</taxon>
        <taxon>Streptophyta</taxon>
        <taxon>Embryophyta</taxon>
        <taxon>Tracheophyta</taxon>
        <taxon>Lycopodiopsida</taxon>
        <taxon>Selaginellales</taxon>
        <taxon>Selaginellaceae</taxon>
        <taxon>Selaginella</taxon>
    </lineage>
</organism>
<dbReference type="eggNOG" id="KOG0631">
    <property type="taxonomic scope" value="Eukaryota"/>
</dbReference>
<dbReference type="KEGG" id="smo:SELMODRAFT_98990"/>
<dbReference type="Proteomes" id="UP000001514">
    <property type="component" value="Unassembled WGS sequence"/>
</dbReference>
<feature type="domain" description="GHMP kinase N-terminal" evidence="3">
    <location>
        <begin position="592"/>
        <end position="680"/>
    </location>
</feature>
<evidence type="ECO:0000256" key="1">
    <source>
        <dbReference type="ARBA" id="ARBA00022741"/>
    </source>
</evidence>
<dbReference type="STRING" id="88036.D8RPS9"/>
<dbReference type="InterPro" id="IPR036554">
    <property type="entry name" value="GHMP_kinase_C_sf"/>
</dbReference>
<name>D8RPS9_SELML</name>
<reference evidence="5 6" key="1">
    <citation type="journal article" date="2011" name="Science">
        <title>The Selaginella genome identifies genetic changes associated with the evolution of vascular plants.</title>
        <authorList>
            <person name="Banks J.A."/>
            <person name="Nishiyama T."/>
            <person name="Hasebe M."/>
            <person name="Bowman J.L."/>
            <person name="Gribskov M."/>
            <person name="dePamphilis C."/>
            <person name="Albert V.A."/>
            <person name="Aono N."/>
            <person name="Aoyama T."/>
            <person name="Ambrose B.A."/>
            <person name="Ashton N.W."/>
            <person name="Axtell M.J."/>
            <person name="Barker E."/>
            <person name="Barker M.S."/>
            <person name="Bennetzen J.L."/>
            <person name="Bonawitz N.D."/>
            <person name="Chapple C."/>
            <person name="Cheng C."/>
            <person name="Correa L.G."/>
            <person name="Dacre M."/>
            <person name="DeBarry J."/>
            <person name="Dreyer I."/>
            <person name="Elias M."/>
            <person name="Engstrom E.M."/>
            <person name="Estelle M."/>
            <person name="Feng L."/>
            <person name="Finet C."/>
            <person name="Floyd S.K."/>
            <person name="Frommer W.B."/>
            <person name="Fujita T."/>
            <person name="Gramzow L."/>
            <person name="Gutensohn M."/>
            <person name="Harholt J."/>
            <person name="Hattori M."/>
            <person name="Heyl A."/>
            <person name="Hirai T."/>
            <person name="Hiwatashi Y."/>
            <person name="Ishikawa M."/>
            <person name="Iwata M."/>
            <person name="Karol K.G."/>
            <person name="Koehler B."/>
            <person name="Kolukisaoglu U."/>
            <person name="Kubo M."/>
            <person name="Kurata T."/>
            <person name="Lalonde S."/>
            <person name="Li K."/>
            <person name="Li Y."/>
            <person name="Litt A."/>
            <person name="Lyons E."/>
            <person name="Manning G."/>
            <person name="Maruyama T."/>
            <person name="Michael T.P."/>
            <person name="Mikami K."/>
            <person name="Miyazaki S."/>
            <person name="Morinaga S."/>
            <person name="Murata T."/>
            <person name="Mueller-Roeber B."/>
            <person name="Nelson D.R."/>
            <person name="Obara M."/>
            <person name="Oguri Y."/>
            <person name="Olmstead R.G."/>
            <person name="Onodera N."/>
            <person name="Petersen B.L."/>
            <person name="Pils B."/>
            <person name="Prigge M."/>
            <person name="Rensing S.A."/>
            <person name="Riano-Pachon D.M."/>
            <person name="Roberts A.W."/>
            <person name="Sato Y."/>
            <person name="Scheller H.V."/>
            <person name="Schulz B."/>
            <person name="Schulz C."/>
            <person name="Shakirov E.V."/>
            <person name="Shibagaki N."/>
            <person name="Shinohara N."/>
            <person name="Shippen D.E."/>
            <person name="Soerensen I."/>
            <person name="Sotooka R."/>
            <person name="Sugimoto N."/>
            <person name="Sugita M."/>
            <person name="Sumikawa N."/>
            <person name="Tanurdzic M."/>
            <person name="Theissen G."/>
            <person name="Ulvskov P."/>
            <person name="Wakazuki S."/>
            <person name="Weng J.K."/>
            <person name="Willats W.W."/>
            <person name="Wipf D."/>
            <person name="Wolf P.G."/>
            <person name="Yang L."/>
            <person name="Zimmer A.D."/>
            <person name="Zhu Q."/>
            <person name="Mitros T."/>
            <person name="Hellsten U."/>
            <person name="Loque D."/>
            <person name="Otillar R."/>
            <person name="Salamov A."/>
            <person name="Schmutz J."/>
            <person name="Shapiro H."/>
            <person name="Lindquist E."/>
            <person name="Lucas S."/>
            <person name="Rokhsar D."/>
            <person name="Grigoriev I.V."/>
        </authorList>
    </citation>
    <scope>NUCLEOTIDE SEQUENCE [LARGE SCALE GENOMIC DNA]</scope>
</reference>
<dbReference type="SUPFAM" id="SSF54211">
    <property type="entry name" value="Ribosomal protein S5 domain 2-like"/>
    <property type="match status" value="1"/>
</dbReference>
<dbReference type="Pfam" id="PF00288">
    <property type="entry name" value="GHMP_kinases_N"/>
    <property type="match status" value="1"/>
</dbReference>
<evidence type="ECO:0000259" key="4">
    <source>
        <dbReference type="Pfam" id="PF10509"/>
    </source>
</evidence>
<feature type="domain" description="Galactokinase N-terminal" evidence="4">
    <location>
        <begin position="476"/>
        <end position="517"/>
    </location>
</feature>
<dbReference type="GO" id="GO:0004335">
    <property type="term" value="F:galactokinase activity"/>
    <property type="evidence" value="ECO:0000318"/>
    <property type="project" value="GO_Central"/>
</dbReference>
<dbReference type="FunFam" id="3.30.230.10:FF:000037">
    <property type="entry name" value="L-arabinokinase"/>
    <property type="match status" value="1"/>
</dbReference>
<dbReference type="PANTHER" id="PTHR38134:SF2">
    <property type="entry name" value="GALACTOKINASE"/>
    <property type="match status" value="1"/>
</dbReference>
<dbReference type="InParanoid" id="D8RPS9"/>
<protein>
    <recommendedName>
        <fullName evidence="7">L-arabinokinase</fullName>
    </recommendedName>
</protein>
<dbReference type="FunCoup" id="D8RPS9">
    <property type="interactions" value="1668"/>
</dbReference>
<dbReference type="InterPro" id="IPR006204">
    <property type="entry name" value="GHMP_kinase_N_dom"/>
</dbReference>
<dbReference type="EMBL" id="GL377586">
    <property type="protein sequence ID" value="EFJ25537.1"/>
    <property type="molecule type" value="Genomic_DNA"/>
</dbReference>
<proteinExistence type="predicted"/>
<dbReference type="OMA" id="HYQCGVE"/>
<dbReference type="InterPro" id="IPR020568">
    <property type="entry name" value="Ribosomal_Su5_D2-typ_SF"/>
</dbReference>
<dbReference type="InterPro" id="IPR014721">
    <property type="entry name" value="Ribsml_uS5_D2-typ_fold_subgr"/>
</dbReference>
<dbReference type="AlphaFoldDB" id="D8RPS9"/>
<dbReference type="HOGENOM" id="CLU_012602_0_0_1"/>
<keyword evidence="1" id="KW-0547">Nucleotide-binding</keyword>